<dbReference type="RefSeq" id="WP_183960411.1">
    <property type="nucleotide sequence ID" value="NZ_JACHHP010000002.1"/>
</dbReference>
<protein>
    <submittedName>
        <fullName evidence="2">Uncharacterized protein</fullName>
    </submittedName>
</protein>
<name>A0A7W8G053_9GAMM</name>
<feature type="transmembrane region" description="Helical" evidence="1">
    <location>
        <begin position="143"/>
        <end position="161"/>
    </location>
</feature>
<keyword evidence="1" id="KW-0812">Transmembrane</keyword>
<keyword evidence="1" id="KW-0472">Membrane</keyword>
<gene>
    <name evidence="2" type="ORF">HNQ52_001423</name>
</gene>
<dbReference type="AlphaFoldDB" id="A0A7W8G053"/>
<reference evidence="2 3" key="1">
    <citation type="submission" date="2020-08" db="EMBL/GenBank/DDBJ databases">
        <title>Genomic Encyclopedia of Type Strains, Phase IV (KMG-IV): sequencing the most valuable type-strain genomes for metagenomic binning, comparative biology and taxonomic classification.</title>
        <authorList>
            <person name="Goeker M."/>
        </authorList>
    </citation>
    <scope>NUCLEOTIDE SEQUENCE [LARGE SCALE GENOMIC DNA]</scope>
    <source>
        <strain evidence="2 3">DSM 24163</strain>
    </source>
</reference>
<sequence length="164" mass="17507">MKKYIAIPLVFFFCTGGESRAGADLSFSFVPQPATESDIVSFRVDFVGCFDSPVQVFVDHQQRMITATIESSDVACDETNPDNYVSPVAVQVGLLPAGIYDTQVVVCGILAPPPEPSCSVIEEGMLVVTSNGRLPATVPTTSGIGQAILLLLMLLAGVEVIRRR</sequence>
<comment type="caution">
    <text evidence="2">The sequence shown here is derived from an EMBL/GenBank/DDBJ whole genome shotgun (WGS) entry which is preliminary data.</text>
</comment>
<keyword evidence="1" id="KW-1133">Transmembrane helix</keyword>
<dbReference type="Proteomes" id="UP000521199">
    <property type="component" value="Unassembled WGS sequence"/>
</dbReference>
<evidence type="ECO:0000256" key="1">
    <source>
        <dbReference type="SAM" id="Phobius"/>
    </source>
</evidence>
<keyword evidence="3" id="KW-1185">Reference proteome</keyword>
<evidence type="ECO:0000313" key="3">
    <source>
        <dbReference type="Proteomes" id="UP000521199"/>
    </source>
</evidence>
<evidence type="ECO:0000313" key="2">
    <source>
        <dbReference type="EMBL" id="MBB5207894.1"/>
    </source>
</evidence>
<organism evidence="2 3">
    <name type="scientific">Chiayiivirga flava</name>
    <dbReference type="NCBI Taxonomy" id="659595"/>
    <lineage>
        <taxon>Bacteria</taxon>
        <taxon>Pseudomonadati</taxon>
        <taxon>Pseudomonadota</taxon>
        <taxon>Gammaproteobacteria</taxon>
        <taxon>Lysobacterales</taxon>
        <taxon>Lysobacteraceae</taxon>
        <taxon>Chiayiivirga</taxon>
    </lineage>
</organism>
<dbReference type="EMBL" id="JACHHP010000002">
    <property type="protein sequence ID" value="MBB5207894.1"/>
    <property type="molecule type" value="Genomic_DNA"/>
</dbReference>
<accession>A0A7W8G053</accession>
<proteinExistence type="predicted"/>